<reference evidence="2" key="1">
    <citation type="submission" date="2022-08" db="EMBL/GenBank/DDBJ databases">
        <title>Genome Sequence of the sulphate-reducing bacterium, Pseudodesulfovibrio portus JCM14722.</title>
        <authorList>
            <person name="Kondo R."/>
            <person name="Kataoka T."/>
        </authorList>
    </citation>
    <scope>NUCLEOTIDE SEQUENCE</scope>
    <source>
        <strain evidence="2">JCM 14722</strain>
    </source>
</reference>
<evidence type="ECO:0008006" key="4">
    <source>
        <dbReference type="Google" id="ProtNLM"/>
    </source>
</evidence>
<name>A0ABM8AUS6_9BACT</name>
<dbReference type="EMBL" id="AP026708">
    <property type="protein sequence ID" value="BDQ35163.1"/>
    <property type="molecule type" value="Genomic_DNA"/>
</dbReference>
<keyword evidence="1" id="KW-0472">Membrane</keyword>
<evidence type="ECO:0000313" key="3">
    <source>
        <dbReference type="Proteomes" id="UP001061361"/>
    </source>
</evidence>
<keyword evidence="1" id="KW-1133">Transmembrane helix</keyword>
<evidence type="ECO:0000256" key="1">
    <source>
        <dbReference type="SAM" id="Phobius"/>
    </source>
</evidence>
<proteinExistence type="predicted"/>
<keyword evidence="3" id="KW-1185">Reference proteome</keyword>
<evidence type="ECO:0000313" key="2">
    <source>
        <dbReference type="EMBL" id="BDQ35163.1"/>
    </source>
</evidence>
<organism evidence="2 3">
    <name type="scientific">Pseudodesulfovibrio portus</name>
    <dbReference type="NCBI Taxonomy" id="231439"/>
    <lineage>
        <taxon>Bacteria</taxon>
        <taxon>Pseudomonadati</taxon>
        <taxon>Thermodesulfobacteriota</taxon>
        <taxon>Desulfovibrionia</taxon>
        <taxon>Desulfovibrionales</taxon>
        <taxon>Desulfovibrionaceae</taxon>
    </lineage>
</organism>
<gene>
    <name evidence="2" type="ORF">JCM14722_27050</name>
</gene>
<accession>A0ABM8AUS6</accession>
<dbReference type="Proteomes" id="UP001061361">
    <property type="component" value="Chromosome"/>
</dbReference>
<feature type="transmembrane region" description="Helical" evidence="1">
    <location>
        <begin position="20"/>
        <end position="39"/>
    </location>
</feature>
<keyword evidence="1" id="KW-0812">Transmembrane</keyword>
<sequence>MAFMSGTHAKRTAEYRRIRIIVGAAVVACLVWAFASLPYDILRAERARLYGEEATTGVVLAVRGVESSDTGKGRLVVDYKYIDPDGFARTASARMDASKWSQYRPGRSVKVIFVRNRPEIVRLPGEEEPAFQLWLRDLMN</sequence>
<protein>
    <recommendedName>
        <fullName evidence="4">DUF3592 domain-containing protein</fullName>
    </recommendedName>
</protein>